<organism evidence="2 3">
    <name type="scientific">Athelia psychrophila</name>
    <dbReference type="NCBI Taxonomy" id="1759441"/>
    <lineage>
        <taxon>Eukaryota</taxon>
        <taxon>Fungi</taxon>
        <taxon>Dikarya</taxon>
        <taxon>Basidiomycota</taxon>
        <taxon>Agaricomycotina</taxon>
        <taxon>Agaricomycetes</taxon>
        <taxon>Agaricomycetidae</taxon>
        <taxon>Atheliales</taxon>
        <taxon>Atheliaceae</taxon>
        <taxon>Athelia</taxon>
    </lineage>
</organism>
<evidence type="ECO:0000259" key="1">
    <source>
        <dbReference type="Pfam" id="PF20722"/>
    </source>
</evidence>
<dbReference type="Pfam" id="PF18759">
    <property type="entry name" value="Plavaka"/>
    <property type="match status" value="1"/>
</dbReference>
<gene>
    <name evidence="2" type="ORF">FIBSPDRAFT_751423</name>
</gene>
<proteinExistence type="predicted"/>
<evidence type="ECO:0000313" key="3">
    <source>
        <dbReference type="Proteomes" id="UP000076532"/>
    </source>
</evidence>
<dbReference type="EMBL" id="KV417613">
    <property type="protein sequence ID" value="KZP14742.1"/>
    <property type="molecule type" value="Genomic_DNA"/>
</dbReference>
<dbReference type="InterPro" id="IPR049233">
    <property type="entry name" value="DUF6830"/>
</dbReference>
<dbReference type="OrthoDB" id="2576233at2759"/>
<keyword evidence="3" id="KW-1185">Reference proteome</keyword>
<reference evidence="2 3" key="1">
    <citation type="journal article" date="2016" name="Mol. Biol. Evol.">
        <title>Comparative Genomics of Early-Diverging Mushroom-Forming Fungi Provides Insights into the Origins of Lignocellulose Decay Capabilities.</title>
        <authorList>
            <person name="Nagy L.G."/>
            <person name="Riley R."/>
            <person name="Tritt A."/>
            <person name="Adam C."/>
            <person name="Daum C."/>
            <person name="Floudas D."/>
            <person name="Sun H."/>
            <person name="Yadav J.S."/>
            <person name="Pangilinan J."/>
            <person name="Larsson K.H."/>
            <person name="Matsuura K."/>
            <person name="Barry K."/>
            <person name="Labutti K."/>
            <person name="Kuo R."/>
            <person name="Ohm R.A."/>
            <person name="Bhattacharya S.S."/>
            <person name="Shirouzu T."/>
            <person name="Yoshinaga Y."/>
            <person name="Martin F.M."/>
            <person name="Grigoriev I.V."/>
            <person name="Hibbett D.S."/>
        </authorList>
    </citation>
    <scope>NUCLEOTIDE SEQUENCE [LARGE SCALE GENOMIC DNA]</scope>
    <source>
        <strain evidence="2 3">CBS 109695</strain>
    </source>
</reference>
<dbReference type="InterPro" id="IPR041078">
    <property type="entry name" value="Plavaka"/>
</dbReference>
<dbReference type="AlphaFoldDB" id="A0A166DI85"/>
<accession>A0A166DI85</accession>
<dbReference type="Proteomes" id="UP000076532">
    <property type="component" value="Unassembled WGS sequence"/>
</dbReference>
<feature type="domain" description="DUF6830" evidence="1">
    <location>
        <begin position="656"/>
        <end position="766"/>
    </location>
</feature>
<protein>
    <recommendedName>
        <fullName evidence="1">DUF6830 domain-containing protein</fullName>
    </recommendedName>
</protein>
<evidence type="ECO:0000313" key="2">
    <source>
        <dbReference type="EMBL" id="KZP14742.1"/>
    </source>
</evidence>
<sequence>MLSDHSPPRSPNILDTRPVPVTEYHPTSGYILNYEGKNILQKMDDDQYAYRRIDNHFYPFKDRQEWELGRFLCSSSLKQNEIDDFLKLPWTRKMGPSFKSYHALESMIESLPSGPIWRSETIIVDGYITKTPITFIYWDAAEVIDYIFGNPVFAHVMEMDPRKVFTDTDRDERVYTQFMTGDHAWACQDNLPLGATLVGVVGASDKTCVTSHSGGLQMHPAFLSIANIDGEVRMKASSHAWLCTAFMPIPDFEVHADYQSILADRVWHACMDICTVNLKKGAREGRQMSDPYGNTRLCFTPLVGYTADLPEQLLIHGVTKAASPITEATTQNFGDHIGHHPRLGSKTLERIHQLCQKVDPWDLDTFQKAAKALNLNGVHLPFWRDWHQSDPSVFLVPEILHSCHKFFFDHVLTWCKTLVGVEELDLRFKVLPVHSGYRHFAKGICHVQQMTGREHREIQRTIVAVIAGAVPPQFLRAIRAIIDFIYQVQAPRFTDSYIRGFVEALDEFHEEKEIVLQSGARCGKHGPKDHMNLPKLEVLHGFARSIQLVGASIFHSADVSERLLITHCKHPFLNTNHRNFEEQTVRNLDRQEKMRMFELYTLLRGSQNSLVNLMSNEASTISKTHPQSTWMAQILPNEKVVGALQAVCNLFLKGLTGTASNIAFHLNVKPDIATLSLTEAASQYNLPDLPAAMADYARGLSHLDRQGCRQSTGSEDLGFDRVRIWSKFKVQTTSVHNSDDVIPVQTVHAHPPGDRYPYGRCDTVLCGGTDKGNVQASDVAQVRIIFQPISRDASVLQSAMPILLYAQKFKFAGKFDENGILLEEPNIDMYLLRRLFRSQVLPNGKKMRMGDVMAISDVLHPVYIVPVFGKIMDRRINCDNSMELPDMFYLNNFSDKETHHNFTYNFA</sequence>
<dbReference type="Pfam" id="PF20722">
    <property type="entry name" value="DUF6830"/>
    <property type="match status" value="1"/>
</dbReference>
<name>A0A166DI85_9AGAM</name>